<reference evidence="2" key="1">
    <citation type="submission" date="2022-08" db="UniProtKB">
        <authorList>
            <consortium name="EnsemblMetazoa"/>
        </authorList>
    </citation>
    <scope>IDENTIFICATION</scope>
    <source>
        <strain evidence="2">05x7-T-G4-1.051#20</strain>
    </source>
</reference>
<keyword evidence="3" id="KW-1185">Reference proteome</keyword>
<organism evidence="2 3">
    <name type="scientific">Magallana gigas</name>
    <name type="common">Pacific oyster</name>
    <name type="synonym">Crassostrea gigas</name>
    <dbReference type="NCBI Taxonomy" id="29159"/>
    <lineage>
        <taxon>Eukaryota</taxon>
        <taxon>Metazoa</taxon>
        <taxon>Spiralia</taxon>
        <taxon>Lophotrochozoa</taxon>
        <taxon>Mollusca</taxon>
        <taxon>Bivalvia</taxon>
        <taxon>Autobranchia</taxon>
        <taxon>Pteriomorphia</taxon>
        <taxon>Ostreida</taxon>
        <taxon>Ostreoidea</taxon>
        <taxon>Ostreidae</taxon>
        <taxon>Magallana</taxon>
    </lineage>
</organism>
<accession>A0A8W8K6S3</accession>
<dbReference type="AlphaFoldDB" id="A0A8W8K6S3"/>
<feature type="transmembrane region" description="Helical" evidence="1">
    <location>
        <begin position="156"/>
        <end position="174"/>
    </location>
</feature>
<name>A0A8W8K6S3_MAGGI</name>
<dbReference type="EnsemblMetazoa" id="G22663.1">
    <property type="protein sequence ID" value="G22663.1:cds"/>
    <property type="gene ID" value="G22663"/>
</dbReference>
<evidence type="ECO:0000313" key="2">
    <source>
        <dbReference type="EnsemblMetazoa" id="G22663.1:cds"/>
    </source>
</evidence>
<dbReference type="Proteomes" id="UP000005408">
    <property type="component" value="Unassembled WGS sequence"/>
</dbReference>
<keyword evidence="1" id="KW-1133">Transmembrane helix</keyword>
<evidence type="ECO:0000256" key="1">
    <source>
        <dbReference type="SAM" id="Phobius"/>
    </source>
</evidence>
<dbReference type="Gene3D" id="2.170.300.10">
    <property type="entry name" value="Tie2 ligand-binding domain superfamily"/>
    <property type="match status" value="1"/>
</dbReference>
<keyword evidence="1" id="KW-0472">Membrane</keyword>
<proteinExistence type="predicted"/>
<sequence>MIAPGTINGCKFGNGTRYCCSGFYEVNNECHECNGSYGLNCTDPCPEGWYGLVCMNKCTCSANDKCDPKEGCINAYLAHPIALSINPELTKDTKSSILLNKSSGSSRELSFDLSTSNPLDTNASIIQGPYSPGNATDTSLWENIKEMVETAGIRDWIITSLTGVLLIIFVVIGVKKCRKKKVMEKYGDQHEDQHDYCKSTQRCSGDYSCINENEYTEISTVKAASTGCKN</sequence>
<evidence type="ECO:0000313" key="3">
    <source>
        <dbReference type="Proteomes" id="UP000005408"/>
    </source>
</evidence>
<keyword evidence="1" id="KW-0812">Transmembrane</keyword>
<protein>
    <submittedName>
        <fullName evidence="2">Uncharacterized protein</fullName>
    </submittedName>
</protein>